<feature type="region of interest" description="Disordered" evidence="2">
    <location>
        <begin position="752"/>
        <end position="790"/>
    </location>
</feature>
<evidence type="ECO:0000313" key="5">
    <source>
        <dbReference type="Proteomes" id="UP000829720"/>
    </source>
</evidence>
<evidence type="ECO:0000313" key="4">
    <source>
        <dbReference type="EMBL" id="KAI1892453.1"/>
    </source>
</evidence>
<dbReference type="OrthoDB" id="2157866at2759"/>
<dbReference type="Proteomes" id="UP000829720">
    <property type="component" value="Unassembled WGS sequence"/>
</dbReference>
<feature type="compositionally biased region" description="Polar residues" evidence="2">
    <location>
        <begin position="868"/>
        <end position="884"/>
    </location>
</feature>
<dbReference type="FunFam" id="2.30.29.30:FF:000083">
    <property type="entry name" value="Pleckstrin homology domain-containing family A member 5"/>
    <property type="match status" value="1"/>
</dbReference>
<feature type="region of interest" description="Disordered" evidence="2">
    <location>
        <begin position="478"/>
        <end position="509"/>
    </location>
</feature>
<feature type="region of interest" description="Disordered" evidence="2">
    <location>
        <begin position="70"/>
        <end position="104"/>
    </location>
</feature>
<feature type="compositionally biased region" description="Polar residues" evidence="2">
    <location>
        <begin position="1106"/>
        <end position="1117"/>
    </location>
</feature>
<dbReference type="InterPro" id="IPR057971">
    <property type="entry name" value="PKHA4-7_TBCA"/>
</dbReference>
<feature type="compositionally biased region" description="Polar residues" evidence="2">
    <location>
        <begin position="825"/>
        <end position="837"/>
    </location>
</feature>
<dbReference type="SMART" id="SM00233">
    <property type="entry name" value="PH"/>
    <property type="match status" value="1"/>
</dbReference>
<feature type="region of interest" description="Disordered" evidence="2">
    <location>
        <begin position="810"/>
        <end position="922"/>
    </location>
</feature>
<feature type="compositionally biased region" description="Low complexity" evidence="2">
    <location>
        <begin position="479"/>
        <end position="502"/>
    </location>
</feature>
<feature type="region of interest" description="Disordered" evidence="2">
    <location>
        <begin position="1"/>
        <end position="20"/>
    </location>
</feature>
<dbReference type="Pfam" id="PF25541">
    <property type="entry name" value="TBCA_PH"/>
    <property type="match status" value="1"/>
</dbReference>
<accession>A0A8T3D4C7</accession>
<reference evidence="4" key="1">
    <citation type="submission" date="2021-01" db="EMBL/GenBank/DDBJ databases">
        <authorList>
            <person name="Zahm M."/>
            <person name="Roques C."/>
            <person name="Cabau C."/>
            <person name="Klopp C."/>
            <person name="Donnadieu C."/>
            <person name="Jouanno E."/>
            <person name="Lampietro C."/>
            <person name="Louis A."/>
            <person name="Herpin A."/>
            <person name="Echchiki A."/>
            <person name="Berthelot C."/>
            <person name="Parey E."/>
            <person name="Roest-Crollius H."/>
            <person name="Braasch I."/>
            <person name="Postlethwait J."/>
            <person name="Bobe J."/>
            <person name="Montfort J."/>
            <person name="Bouchez O."/>
            <person name="Begum T."/>
            <person name="Mejri S."/>
            <person name="Adams A."/>
            <person name="Chen W.-J."/>
            <person name="Guiguen Y."/>
        </authorList>
    </citation>
    <scope>NUCLEOTIDE SEQUENCE</scope>
    <source>
        <tissue evidence="4">Blood</tissue>
    </source>
</reference>
<dbReference type="PANTHER" id="PTHR12752">
    <property type="entry name" value="PHOSPHOINOSITOL 3-PHOSPHATE-BINDING PROTEIN"/>
    <property type="match status" value="1"/>
</dbReference>
<comment type="caution">
    <text evidence="4">The sequence shown here is derived from an EMBL/GenBank/DDBJ whole genome shotgun (WGS) entry which is preliminary data.</text>
</comment>
<dbReference type="PANTHER" id="PTHR12752:SF5">
    <property type="entry name" value="PLECKSTRIN HOMOLOGY DOMAIN-CONTAINING FAMILY A MEMBER 6"/>
    <property type="match status" value="1"/>
</dbReference>
<feature type="coiled-coil region" evidence="1">
    <location>
        <begin position="611"/>
        <end position="676"/>
    </location>
</feature>
<feature type="compositionally biased region" description="Low complexity" evidence="2">
    <location>
        <begin position="1084"/>
        <end position="1098"/>
    </location>
</feature>
<name>A0A8T3D4C7_9TELE</name>
<dbReference type="Pfam" id="PF00169">
    <property type="entry name" value="PH"/>
    <property type="match status" value="1"/>
</dbReference>
<feature type="compositionally biased region" description="Pro residues" evidence="2">
    <location>
        <begin position="780"/>
        <end position="789"/>
    </location>
</feature>
<evidence type="ECO:0000259" key="3">
    <source>
        <dbReference type="PROSITE" id="PS50003"/>
    </source>
</evidence>
<feature type="compositionally biased region" description="Basic and acidic residues" evidence="2">
    <location>
        <begin position="1"/>
        <end position="12"/>
    </location>
</feature>
<feature type="region of interest" description="Disordered" evidence="2">
    <location>
        <begin position="228"/>
        <end position="324"/>
    </location>
</feature>
<dbReference type="InterPro" id="IPR011993">
    <property type="entry name" value="PH-like_dom_sf"/>
</dbReference>
<gene>
    <name evidence="4" type="ORF">AGOR_G00133520</name>
</gene>
<dbReference type="PROSITE" id="PS50003">
    <property type="entry name" value="PH_DOMAIN"/>
    <property type="match status" value="1"/>
</dbReference>
<evidence type="ECO:0000256" key="1">
    <source>
        <dbReference type="SAM" id="Coils"/>
    </source>
</evidence>
<dbReference type="InterPro" id="IPR040392">
    <property type="entry name" value="PKHA4-7_PH"/>
</dbReference>
<keyword evidence="1" id="KW-0175">Coiled coil</keyword>
<feature type="compositionally biased region" description="Basic and acidic residues" evidence="2">
    <location>
        <begin position="250"/>
        <end position="279"/>
    </location>
</feature>
<feature type="region of interest" description="Disordered" evidence="2">
    <location>
        <begin position="1081"/>
        <end position="1117"/>
    </location>
</feature>
<organism evidence="4 5">
    <name type="scientific">Albula goreensis</name>
    <dbReference type="NCBI Taxonomy" id="1534307"/>
    <lineage>
        <taxon>Eukaryota</taxon>
        <taxon>Metazoa</taxon>
        <taxon>Chordata</taxon>
        <taxon>Craniata</taxon>
        <taxon>Vertebrata</taxon>
        <taxon>Euteleostomi</taxon>
        <taxon>Actinopterygii</taxon>
        <taxon>Neopterygii</taxon>
        <taxon>Teleostei</taxon>
        <taxon>Albuliformes</taxon>
        <taxon>Albulidae</taxon>
        <taxon>Albula</taxon>
    </lineage>
</organism>
<proteinExistence type="predicted"/>
<feature type="domain" description="PH" evidence="3">
    <location>
        <begin position="106"/>
        <end position="224"/>
    </location>
</feature>
<dbReference type="CDD" id="cd13248">
    <property type="entry name" value="PH_PEPP1_2_3"/>
    <property type="match status" value="1"/>
</dbReference>
<dbReference type="Gene3D" id="2.30.29.30">
    <property type="entry name" value="Pleckstrin-homology domain (PH domain)/Phosphotyrosine-binding domain (PTB)"/>
    <property type="match status" value="1"/>
</dbReference>
<keyword evidence="5" id="KW-1185">Reference proteome</keyword>
<evidence type="ECO:0000256" key="2">
    <source>
        <dbReference type="SAM" id="MobiDB-lite"/>
    </source>
</evidence>
<dbReference type="AlphaFoldDB" id="A0A8T3D4C7"/>
<dbReference type="SUPFAM" id="SSF50729">
    <property type="entry name" value="PH domain-like"/>
    <property type="match status" value="1"/>
</dbReference>
<protein>
    <recommendedName>
        <fullName evidence="3">PH domain-containing protein</fullName>
    </recommendedName>
</protein>
<feature type="compositionally biased region" description="Polar residues" evidence="2">
    <location>
        <begin position="94"/>
        <end position="104"/>
    </location>
</feature>
<sequence length="1117" mass="126044">MLKFRADRRVSQNDHNGTAGQPVIRNHLVEIKRPQTHPLSSSLDMSSKAPGKRFVSFASDVNSNNLAMVSDLSPEPQVSGQTPRSTRKAATFGKRSNSMRRNPTAEVTKQGWLFKQASTGVKQWNKRWFVLTDRCLFYYKDEKEEAVLGSLPLLGFRIGVVQPADNISRKYAFKVFSELEEEDSNGTSAFCLQVEHAGVRTYYFSAEGLEEQEAWVRVMSDAARMTLPPAQRNNSENIPPAGLNNATITRRAEPHQRGEGDGRGTDLREGKRGVGRVEMEQPAPARTPDMDGRGGDRGGVPHPNGWGGYGVYQPQEPRDAWEAREQRENALRHRGYPPRLPPDRMTQRQNSMTQLQQWVNQRRGMAAQDELHSTSQYYAVNRGVPSDCYGVYGGPRYMEEYALYPPGSMRPDSICSVSAGFDHVPPHWTPPEEKRRSLRDGPLYPRGSQWGVPPLAQHPGGYYAQLAQVQGGMHRLTMQPRSRSVPRSPSSSSQGPYSPVRSPSARFERDRDDIVYADPSIYGLRRSVSSPKYEFHRDRRGLGAGMYHYNYPGSLHDNMDDMVDLQIWRNLDYLEHQVAPFHDIYTDLPPALAEIEIDNLLGRLCEQNRLLKEQEVLVQRLRVEKDGLEGNLVATHQELEMYCGQPALADKLHLKKETLQNQLINIRGELSQASSALTATRMEFEVLEDEVNSIHGDLWEQLNAGGQNEVIHRHFQKEFWKIQDVLEGLHKNNPSRAQTPLHIEWPAWRQGPSAQTALPVGTEDVSPPRPPLPKSYLPLESPPSFPPTAPHLSLDRSSWLCHTEEDYEEEEEARLRQHKYAVHSDASSAGRTNCSDQQEPEIDRQASSNKVGIVPPRTKSPTEEERSSLNPAQQKDCTVANGNISRGRPKSAVFAAEAKSKMSVEEQNERIRRNQSNSMRDKRRSLILSGSQQGDAFRPSYRVVRRRLTAHEVDIKDLEAAVRGEGVESPREEIARLRRLQIEPEHYELDVKKELSVTEKVLIQERYVEEEPDTPLSPEEVLEKQKKVERIKTLIAKSNLQNVVPVLDGPAERGADPEHQLQEQEKRIEISCALAAEASRRSRLLSAQSAPSPPTSVADFTPPPSANLSDSSHFIKV</sequence>
<feature type="compositionally biased region" description="Basic and acidic residues" evidence="2">
    <location>
        <begin position="898"/>
        <end position="912"/>
    </location>
</feature>
<dbReference type="InterPro" id="IPR001849">
    <property type="entry name" value="PH_domain"/>
</dbReference>
<dbReference type="EMBL" id="JAERUA010000012">
    <property type="protein sequence ID" value="KAI1892453.1"/>
    <property type="molecule type" value="Genomic_DNA"/>
</dbReference>